<accession>A0ABQ0B3S2</accession>
<evidence type="ECO:0000313" key="3">
    <source>
        <dbReference type="Proteomes" id="UP001600943"/>
    </source>
</evidence>
<sequence>MIDFKVSQISLITCRQNGIIRTNKKQQKMLELKDWEDNDYGSENASEKNGRCDTSGEQLG</sequence>
<dbReference type="EMBL" id="BAABYW010000001">
    <property type="protein sequence ID" value="GAA6406097.1"/>
    <property type="molecule type" value="Genomic_DNA"/>
</dbReference>
<protein>
    <submittedName>
        <fullName evidence="2">Uncharacterized protein</fullName>
    </submittedName>
</protein>
<comment type="caution">
    <text evidence="2">The sequence shown here is derived from an EMBL/GenBank/DDBJ whole genome shotgun (WGS) entry which is preliminary data.</text>
</comment>
<reference evidence="2 3" key="1">
    <citation type="submission" date="2024-04" db="EMBL/GenBank/DDBJ databases">
        <title>Defined microbial consortia suppress multidrug-resistant proinflammatory Enterobacteriaceae via ecological control.</title>
        <authorList>
            <person name="Furuichi M."/>
            <person name="Kawaguchi T."/>
            <person name="Pust M."/>
            <person name="Yasuma K."/>
            <person name="Plichta D."/>
            <person name="Hasegawa N."/>
            <person name="Ohya T."/>
            <person name="Bhattarai S."/>
            <person name="Sasajima S."/>
            <person name="Aoto Y."/>
            <person name="Tuganbaev T."/>
            <person name="Yaginuma M."/>
            <person name="Ueda M."/>
            <person name="Okahashi N."/>
            <person name="Amafuji K."/>
            <person name="Kiridooshi Y."/>
            <person name="Sugita K."/>
            <person name="Strazar M."/>
            <person name="Skelly A."/>
            <person name="Suda W."/>
            <person name="Hattori M."/>
            <person name="Nakamoto N."/>
            <person name="Caballero S."/>
            <person name="Norman J."/>
            <person name="Olle B."/>
            <person name="Tanoue T."/>
            <person name="Arita M."/>
            <person name="Bucci V."/>
            <person name="Atarashi K."/>
            <person name="Xavier R."/>
            <person name="Honda K."/>
        </authorList>
    </citation>
    <scope>NUCLEOTIDE SEQUENCE [LARGE SCALE GENOMIC DNA]</scope>
    <source>
        <strain evidence="3">k04-0078-D8-1</strain>
    </source>
</reference>
<organism evidence="2 3">
    <name type="scientific">Blautia hominis</name>
    <dbReference type="NCBI Taxonomy" id="2025493"/>
    <lineage>
        <taxon>Bacteria</taxon>
        <taxon>Bacillati</taxon>
        <taxon>Bacillota</taxon>
        <taxon>Clostridia</taxon>
        <taxon>Lachnospirales</taxon>
        <taxon>Lachnospiraceae</taxon>
        <taxon>Blautia</taxon>
    </lineage>
</organism>
<evidence type="ECO:0000313" key="2">
    <source>
        <dbReference type="EMBL" id="GAA6406097.1"/>
    </source>
</evidence>
<name>A0ABQ0B3S2_9FIRM</name>
<dbReference type="Proteomes" id="UP001600943">
    <property type="component" value="Unassembled WGS sequence"/>
</dbReference>
<keyword evidence="3" id="KW-1185">Reference proteome</keyword>
<feature type="region of interest" description="Disordered" evidence="1">
    <location>
        <begin position="38"/>
        <end position="60"/>
    </location>
</feature>
<evidence type="ECO:0000256" key="1">
    <source>
        <dbReference type="SAM" id="MobiDB-lite"/>
    </source>
</evidence>
<proteinExistence type="predicted"/>
<gene>
    <name evidence="2" type="ORF">K040078D81_02140</name>
</gene>